<comment type="caution">
    <text evidence="2">The sequence shown here is derived from an EMBL/GenBank/DDBJ whole genome shotgun (WGS) entry which is preliminary data.</text>
</comment>
<dbReference type="EMBL" id="JACVVK020000121">
    <property type="protein sequence ID" value="KAK7490970.1"/>
    <property type="molecule type" value="Genomic_DNA"/>
</dbReference>
<sequence length="78" mass="8859">MLTGTRNVDSQYAGIRNVESQWDGKRKFDAQYDSTRNVGLEWLIPLSPCGRTHKKAEEESTPSHHTMTTPRKQGSRLA</sequence>
<dbReference type="Proteomes" id="UP001519460">
    <property type="component" value="Unassembled WGS sequence"/>
</dbReference>
<gene>
    <name evidence="2" type="ORF">BaRGS_00017842</name>
</gene>
<keyword evidence="3" id="KW-1185">Reference proteome</keyword>
<reference evidence="2 3" key="1">
    <citation type="journal article" date="2023" name="Sci. Data">
        <title>Genome assembly of the Korean intertidal mud-creeper Batillaria attramentaria.</title>
        <authorList>
            <person name="Patra A.K."/>
            <person name="Ho P.T."/>
            <person name="Jun S."/>
            <person name="Lee S.J."/>
            <person name="Kim Y."/>
            <person name="Won Y.J."/>
        </authorList>
    </citation>
    <scope>NUCLEOTIDE SEQUENCE [LARGE SCALE GENOMIC DNA]</scope>
    <source>
        <strain evidence="2">Wonlab-2016</strain>
    </source>
</reference>
<proteinExistence type="predicted"/>
<evidence type="ECO:0000313" key="3">
    <source>
        <dbReference type="Proteomes" id="UP001519460"/>
    </source>
</evidence>
<name>A0ABD0KUY8_9CAEN</name>
<evidence type="ECO:0000256" key="1">
    <source>
        <dbReference type="SAM" id="MobiDB-lite"/>
    </source>
</evidence>
<evidence type="ECO:0000313" key="2">
    <source>
        <dbReference type="EMBL" id="KAK7490970.1"/>
    </source>
</evidence>
<organism evidence="2 3">
    <name type="scientific">Batillaria attramentaria</name>
    <dbReference type="NCBI Taxonomy" id="370345"/>
    <lineage>
        <taxon>Eukaryota</taxon>
        <taxon>Metazoa</taxon>
        <taxon>Spiralia</taxon>
        <taxon>Lophotrochozoa</taxon>
        <taxon>Mollusca</taxon>
        <taxon>Gastropoda</taxon>
        <taxon>Caenogastropoda</taxon>
        <taxon>Sorbeoconcha</taxon>
        <taxon>Cerithioidea</taxon>
        <taxon>Batillariidae</taxon>
        <taxon>Batillaria</taxon>
    </lineage>
</organism>
<feature type="compositionally biased region" description="Polar residues" evidence="1">
    <location>
        <begin position="63"/>
        <end position="72"/>
    </location>
</feature>
<protein>
    <submittedName>
        <fullName evidence="2">Uncharacterized protein</fullName>
    </submittedName>
</protein>
<accession>A0ABD0KUY8</accession>
<feature type="region of interest" description="Disordered" evidence="1">
    <location>
        <begin position="51"/>
        <end position="78"/>
    </location>
</feature>
<dbReference type="AlphaFoldDB" id="A0ABD0KUY8"/>